<dbReference type="AlphaFoldDB" id="A0A1H6U8W4"/>
<keyword evidence="2" id="KW-0067">ATP-binding</keyword>
<dbReference type="InterPro" id="IPR045455">
    <property type="entry name" value="NrS-1_pol-like_helicase"/>
</dbReference>
<evidence type="ECO:0000313" key="2">
    <source>
        <dbReference type="EMBL" id="SEI87044.1"/>
    </source>
</evidence>
<keyword evidence="2" id="KW-0347">Helicase</keyword>
<dbReference type="Pfam" id="PF08273">
    <property type="entry name" value="Zn_Ribbon_Prim"/>
    <property type="match status" value="1"/>
</dbReference>
<protein>
    <submittedName>
        <fullName evidence="2">Zinc-binding domain of primase-helicase</fullName>
    </submittedName>
</protein>
<keyword evidence="2" id="KW-0378">Hydrolase</keyword>
<sequence length="558" mass="62024">MILAGLGIEVPSKASQHAPCPGCGGRDRFRFDDLDGSGSFICSQGSGGAPLAGDGFDLVKHVRGCDDSTALRMVREALGLGVRPANDNTAKAARDEVRRRMQQEENQRLQLPGAVDVLPPAMSHEEMLDYLVWIASGEQVAHVNDVTMFLTWREFRSLTSASVTFNGDERKKPTPTAVLWQQDQQRKTVMTRTFHPGAGIFCRDPDGRSAINTWRPLVRRPAKAGPELFLEHVAYLFPDEAEREKFLDWLAHLEQRPGELPHYGWLHIAANTGTGRNWLASVLARVWRGYVAPNVDLPALLDSPFNGQLAGRVLAIVDEVQEAAGDNPYRHTNKLRSLVNAEYRDVNPKYGRQHREHNACRWLVFSNHLNALPIDDHDRRWRIIHHTAQPRPIQDYGRLYCALSDPEFINAVAIYLAERDISAFNPGERPPMNAAKLAVVGAAKTMTQKNADQLAAHWPADVITTTDIAGLLSDGAEERFTPAMRRAMEEVGALSIERTIKVDGKARRCWIIRNPQKWLASDGATIATEVRRARGHASFTTAQDVLADACAEKDTGPI</sequence>
<dbReference type="EMBL" id="FNYQ01000027">
    <property type="protein sequence ID" value="SEI87044.1"/>
    <property type="molecule type" value="Genomic_DNA"/>
</dbReference>
<dbReference type="InterPro" id="IPR013237">
    <property type="entry name" value="Phage_T7_Gp4_N"/>
</dbReference>
<evidence type="ECO:0000259" key="1">
    <source>
        <dbReference type="SMART" id="SM00778"/>
    </source>
</evidence>
<keyword evidence="2" id="KW-0547">Nucleotide-binding</keyword>
<gene>
    <name evidence="2" type="ORF">SAMN04244572_01940</name>
</gene>
<dbReference type="SUPFAM" id="SSF57783">
    <property type="entry name" value="Zinc beta-ribbon"/>
    <property type="match status" value="1"/>
</dbReference>
<dbReference type="Pfam" id="PF19263">
    <property type="entry name" value="DUF5906"/>
    <property type="match status" value="1"/>
</dbReference>
<feature type="domain" description="DNA primase/helicase Gp4 N-terminal Bacteriophage T7-like" evidence="1">
    <location>
        <begin position="15"/>
        <end position="56"/>
    </location>
</feature>
<dbReference type="SMART" id="SM00778">
    <property type="entry name" value="Prim_Zn_Ribbon"/>
    <property type="match status" value="1"/>
</dbReference>
<evidence type="ECO:0000313" key="3">
    <source>
        <dbReference type="Proteomes" id="UP000199250"/>
    </source>
</evidence>
<dbReference type="GO" id="GO:0004386">
    <property type="term" value="F:helicase activity"/>
    <property type="evidence" value="ECO:0007669"/>
    <property type="project" value="UniProtKB-KW"/>
</dbReference>
<name>A0A1H6U8W4_9GAMM</name>
<reference evidence="2 3" key="1">
    <citation type="submission" date="2016-10" db="EMBL/GenBank/DDBJ databases">
        <authorList>
            <person name="de Groot N.N."/>
        </authorList>
    </citation>
    <scope>NUCLEOTIDE SEQUENCE [LARGE SCALE GENOMIC DNA]</scope>
    <source>
        <strain evidence="2 3">DSM 373</strain>
    </source>
</reference>
<dbReference type="GO" id="GO:0008270">
    <property type="term" value="F:zinc ion binding"/>
    <property type="evidence" value="ECO:0007669"/>
    <property type="project" value="InterPro"/>
</dbReference>
<proteinExistence type="predicted"/>
<accession>A0A1H6U8W4</accession>
<organism evidence="2 3">
    <name type="scientific">Azotobacter beijerinckii</name>
    <dbReference type="NCBI Taxonomy" id="170623"/>
    <lineage>
        <taxon>Bacteria</taxon>
        <taxon>Pseudomonadati</taxon>
        <taxon>Pseudomonadota</taxon>
        <taxon>Gammaproteobacteria</taxon>
        <taxon>Pseudomonadales</taxon>
        <taxon>Pseudomonadaceae</taxon>
        <taxon>Azotobacter</taxon>
    </lineage>
</organism>
<dbReference type="Proteomes" id="UP000199250">
    <property type="component" value="Unassembled WGS sequence"/>
</dbReference>